<dbReference type="OrthoDB" id="6432574at2759"/>
<dbReference type="PANTHER" id="PTHR24046:SF5">
    <property type="entry name" value="EGF-LIKE DOMAIN-CONTAINING PROTEIN"/>
    <property type="match status" value="1"/>
</dbReference>
<feature type="domain" description="EGF-like" evidence="2">
    <location>
        <begin position="80"/>
        <end position="117"/>
    </location>
</feature>
<evidence type="ECO:0000313" key="3">
    <source>
        <dbReference type="EMBL" id="GBO26711.1"/>
    </source>
</evidence>
<dbReference type="Pfam" id="PF14670">
    <property type="entry name" value="FXa_inhibition"/>
    <property type="match status" value="2"/>
</dbReference>
<dbReference type="Proteomes" id="UP000499080">
    <property type="component" value="Unassembled WGS sequence"/>
</dbReference>
<feature type="domain" description="EGF-like" evidence="2">
    <location>
        <begin position="38"/>
        <end position="76"/>
    </location>
</feature>
<feature type="compositionally biased region" description="Polar residues" evidence="1">
    <location>
        <begin position="1"/>
        <end position="14"/>
    </location>
</feature>
<dbReference type="InterPro" id="IPR052071">
    <property type="entry name" value="SCUB_EGF-like_domain"/>
</dbReference>
<keyword evidence="4" id="KW-1185">Reference proteome</keyword>
<dbReference type="GO" id="GO:0005615">
    <property type="term" value="C:extracellular space"/>
    <property type="evidence" value="ECO:0007669"/>
    <property type="project" value="TreeGrafter"/>
</dbReference>
<accession>A0A4Y2VQ07</accession>
<dbReference type="GO" id="GO:0009986">
    <property type="term" value="C:cell surface"/>
    <property type="evidence" value="ECO:0007669"/>
    <property type="project" value="TreeGrafter"/>
</dbReference>
<feature type="region of interest" description="Disordered" evidence="1">
    <location>
        <begin position="1"/>
        <end position="34"/>
    </location>
</feature>
<sequence>MESSSTFKRISSANRDIEKIPEPLRSHISSPKSPKVDPCSVDNGGCEQLCYRSTGASVRCDCLPGYILKKDRKTCKEYNPCAHKNGGCDHICHPHEGISVCTCRENYVLEADGTTCKRCTVPVFIDSSQQQLHVWWTVDDSGRMIHPQPKSCRCGSTTCARLRVQVLDVFVRPQR</sequence>
<name>A0A4Y2VQ07_ARAVE</name>
<dbReference type="GO" id="GO:0007165">
    <property type="term" value="P:signal transduction"/>
    <property type="evidence" value="ECO:0007669"/>
    <property type="project" value="TreeGrafter"/>
</dbReference>
<dbReference type="InterPro" id="IPR000742">
    <property type="entry name" value="EGF"/>
</dbReference>
<evidence type="ECO:0000256" key="1">
    <source>
        <dbReference type="SAM" id="MobiDB-lite"/>
    </source>
</evidence>
<proteinExistence type="predicted"/>
<dbReference type="SUPFAM" id="SSF57196">
    <property type="entry name" value="EGF/Laminin"/>
    <property type="match status" value="2"/>
</dbReference>
<reference evidence="3 4" key="1">
    <citation type="journal article" date="2019" name="Sci. Rep.">
        <title>Orb-weaving spider Araneus ventricosus genome elucidates the spidroin gene catalogue.</title>
        <authorList>
            <person name="Kono N."/>
            <person name="Nakamura H."/>
            <person name="Ohtoshi R."/>
            <person name="Moran D.A.P."/>
            <person name="Shinohara A."/>
            <person name="Yoshida Y."/>
            <person name="Fujiwara M."/>
            <person name="Mori M."/>
            <person name="Tomita M."/>
            <person name="Arakawa K."/>
        </authorList>
    </citation>
    <scope>NUCLEOTIDE SEQUENCE [LARGE SCALE GENOMIC DNA]</scope>
</reference>
<dbReference type="PANTHER" id="PTHR24046">
    <property type="entry name" value="SIGNAL PEPTIDE, CUB AND EGF-LIKE DOMAIN-CONTAINING"/>
    <property type="match status" value="1"/>
</dbReference>
<dbReference type="SMART" id="SM00181">
    <property type="entry name" value="EGF"/>
    <property type="match status" value="2"/>
</dbReference>
<dbReference type="Gene3D" id="2.10.25.10">
    <property type="entry name" value="Laminin"/>
    <property type="match status" value="2"/>
</dbReference>
<gene>
    <name evidence="3" type="ORF">AVEN_197592_1</name>
</gene>
<dbReference type="EMBL" id="BGPR01049700">
    <property type="protein sequence ID" value="GBO26711.1"/>
    <property type="molecule type" value="Genomic_DNA"/>
</dbReference>
<comment type="caution">
    <text evidence="3">The sequence shown here is derived from an EMBL/GenBank/DDBJ whole genome shotgun (WGS) entry which is preliminary data.</text>
</comment>
<organism evidence="3 4">
    <name type="scientific">Araneus ventricosus</name>
    <name type="common">Orbweaver spider</name>
    <name type="synonym">Epeira ventricosa</name>
    <dbReference type="NCBI Taxonomy" id="182803"/>
    <lineage>
        <taxon>Eukaryota</taxon>
        <taxon>Metazoa</taxon>
        <taxon>Ecdysozoa</taxon>
        <taxon>Arthropoda</taxon>
        <taxon>Chelicerata</taxon>
        <taxon>Arachnida</taxon>
        <taxon>Araneae</taxon>
        <taxon>Araneomorphae</taxon>
        <taxon>Entelegynae</taxon>
        <taxon>Araneoidea</taxon>
        <taxon>Araneidae</taxon>
        <taxon>Araneus</taxon>
    </lineage>
</organism>
<protein>
    <recommendedName>
        <fullName evidence="2">EGF-like domain-containing protein</fullName>
    </recommendedName>
</protein>
<dbReference type="AlphaFoldDB" id="A0A4Y2VQ07"/>
<evidence type="ECO:0000259" key="2">
    <source>
        <dbReference type="SMART" id="SM00181"/>
    </source>
</evidence>
<evidence type="ECO:0000313" key="4">
    <source>
        <dbReference type="Proteomes" id="UP000499080"/>
    </source>
</evidence>
<feature type="compositionally biased region" description="Basic and acidic residues" evidence="1">
    <location>
        <begin position="15"/>
        <end position="25"/>
    </location>
</feature>